<dbReference type="InterPro" id="IPR012295">
    <property type="entry name" value="TBP_dom_sf"/>
</dbReference>
<keyword evidence="5" id="KW-1185">Reference proteome</keyword>
<reference evidence="4" key="2">
    <citation type="submission" date="2015-06" db="UniProtKB">
        <authorList>
            <consortium name="EnsemblMetazoa"/>
        </authorList>
    </citation>
    <scope>IDENTIFICATION</scope>
</reference>
<dbReference type="GO" id="GO:0006352">
    <property type="term" value="P:DNA-templated transcription initiation"/>
    <property type="evidence" value="ECO:0007669"/>
    <property type="project" value="InterPro"/>
</dbReference>
<protein>
    <recommendedName>
        <fullName evidence="6">TATA-box-binding protein</fullName>
    </recommendedName>
</protein>
<dbReference type="EMBL" id="CAEY01001585">
    <property type="status" value="NOT_ANNOTATED_CDS"/>
    <property type="molecule type" value="Genomic_DNA"/>
</dbReference>
<dbReference type="AlphaFoldDB" id="T1K5A5"/>
<accession>T1K5A5</accession>
<evidence type="ECO:0000313" key="4">
    <source>
        <dbReference type="EnsemblMetazoa" id="tetur05g05580.1"/>
    </source>
</evidence>
<evidence type="ECO:0000256" key="1">
    <source>
        <dbReference type="ARBA" id="ARBA00005560"/>
    </source>
</evidence>
<organism evidence="4 5">
    <name type="scientific">Tetranychus urticae</name>
    <name type="common">Two-spotted spider mite</name>
    <dbReference type="NCBI Taxonomy" id="32264"/>
    <lineage>
        <taxon>Eukaryota</taxon>
        <taxon>Metazoa</taxon>
        <taxon>Ecdysozoa</taxon>
        <taxon>Arthropoda</taxon>
        <taxon>Chelicerata</taxon>
        <taxon>Arachnida</taxon>
        <taxon>Acari</taxon>
        <taxon>Acariformes</taxon>
        <taxon>Trombidiformes</taxon>
        <taxon>Prostigmata</taxon>
        <taxon>Eleutherengona</taxon>
        <taxon>Raphignathae</taxon>
        <taxon>Tetranychoidea</taxon>
        <taxon>Tetranychidae</taxon>
        <taxon>Tetranychus</taxon>
    </lineage>
</organism>
<dbReference type="GO" id="GO:0003677">
    <property type="term" value="F:DNA binding"/>
    <property type="evidence" value="ECO:0007669"/>
    <property type="project" value="UniProtKB-KW"/>
</dbReference>
<evidence type="ECO:0000256" key="3">
    <source>
        <dbReference type="ARBA" id="ARBA00023163"/>
    </source>
</evidence>
<reference evidence="5" key="1">
    <citation type="submission" date="2011-08" db="EMBL/GenBank/DDBJ databases">
        <authorList>
            <person name="Rombauts S."/>
        </authorList>
    </citation>
    <scope>NUCLEOTIDE SEQUENCE</scope>
    <source>
        <strain evidence="5">London</strain>
    </source>
</reference>
<keyword evidence="2" id="KW-0238">DNA-binding</keyword>
<dbReference type="Proteomes" id="UP000015104">
    <property type="component" value="Unassembled WGS sequence"/>
</dbReference>
<name>T1K5A5_TETUR</name>
<evidence type="ECO:0000256" key="2">
    <source>
        <dbReference type="ARBA" id="ARBA00023125"/>
    </source>
</evidence>
<evidence type="ECO:0000313" key="5">
    <source>
        <dbReference type="Proteomes" id="UP000015104"/>
    </source>
</evidence>
<dbReference type="PRINTS" id="PR00686">
    <property type="entry name" value="TIFACTORIID"/>
</dbReference>
<dbReference type="SUPFAM" id="SSF55945">
    <property type="entry name" value="TATA-box binding protein-like"/>
    <property type="match status" value="1"/>
</dbReference>
<dbReference type="HOGENOM" id="CLU_2906945_0_0_1"/>
<evidence type="ECO:0008006" key="6">
    <source>
        <dbReference type="Google" id="ProtNLM"/>
    </source>
</evidence>
<dbReference type="EnsemblMetazoa" id="tetur05g05580.1">
    <property type="protein sequence ID" value="tetur05g05580.1"/>
    <property type="gene ID" value="tetur05g05580"/>
</dbReference>
<proteinExistence type="inferred from homology"/>
<sequence length="72" mass="8168">MLLVDRFFNITVCAKIIGDFDYEALLRHPGSSYEPELFPGIHLKLDESKVVFIIFKSGKVIITGLKELLKSI</sequence>
<dbReference type="Gene3D" id="3.30.310.10">
    <property type="entry name" value="TATA-Binding Protein"/>
    <property type="match status" value="1"/>
</dbReference>
<dbReference type="InterPro" id="IPR000814">
    <property type="entry name" value="TBP"/>
</dbReference>
<dbReference type="Pfam" id="PF00352">
    <property type="entry name" value="TBP"/>
    <property type="match status" value="1"/>
</dbReference>
<keyword evidence="3" id="KW-0804">Transcription</keyword>
<comment type="similarity">
    <text evidence="1">Belongs to the TBP family.</text>
</comment>